<dbReference type="InterPro" id="IPR025824">
    <property type="entry name" value="OB-fold_nuc-bd_dom"/>
</dbReference>
<dbReference type="InterPro" id="IPR003753">
    <property type="entry name" value="Exonuc_VII_L"/>
</dbReference>
<evidence type="ECO:0000259" key="7">
    <source>
        <dbReference type="Pfam" id="PF13742"/>
    </source>
</evidence>
<organism evidence="8 9">
    <name type="scientific">Albibacterium bauzanense</name>
    <dbReference type="NCBI Taxonomy" id="653929"/>
    <lineage>
        <taxon>Bacteria</taxon>
        <taxon>Pseudomonadati</taxon>
        <taxon>Bacteroidota</taxon>
        <taxon>Sphingobacteriia</taxon>
        <taxon>Sphingobacteriales</taxon>
        <taxon>Sphingobacteriaceae</taxon>
        <taxon>Albibacterium</taxon>
    </lineage>
</organism>
<evidence type="ECO:0000256" key="1">
    <source>
        <dbReference type="ARBA" id="ARBA00022490"/>
    </source>
</evidence>
<sequence>MSDPSAKKIFTLSQVAGSIKKTLSDRYKSSFWVKAEMNKLNLYSHSGHCYPDLVEKSDGKIIAEMRSVLWKGDYQFINQRFIDVLQEPLKDGITVLMLVSITFDAVYGVSLRVLDIDPSFSLGELTREKQESINRLVKEEIFDSNKKLTFPLLPKRLAIISVETSKGLADFLKIIDNNVWNYKFEYQLFPALLQGDKAPASILSQLKYIKDNYLNFDAVALIRGGGGDIGLTCYNNYPLARELAQFPLPILTGIGHATNETVSEMVAFKNAITPSELADFLIQRFHQFAVPVLEAEEFLIRKVPSLIQEKKREVYQLSRQFQLASQNALRTQTSEITMLKNSIKILAKQQLNIEGNALKSIERQVNLLHPNNILKRGFSLSYQNGKLIKDINDIDEEEELITQFYDGEVRSTIKTVKKNNDG</sequence>
<dbReference type="EMBL" id="SMGO01000002">
    <property type="protein sequence ID" value="TCK82927.1"/>
    <property type="molecule type" value="Genomic_DNA"/>
</dbReference>
<dbReference type="NCBIfam" id="TIGR00237">
    <property type="entry name" value="xseA"/>
    <property type="match status" value="1"/>
</dbReference>
<dbReference type="CDD" id="cd04489">
    <property type="entry name" value="ExoVII_LU_OBF"/>
    <property type="match status" value="1"/>
</dbReference>
<evidence type="ECO:0000313" key="8">
    <source>
        <dbReference type="EMBL" id="TCK82927.1"/>
    </source>
</evidence>
<dbReference type="RefSeq" id="WP_132223212.1">
    <property type="nucleotide sequence ID" value="NZ_SMGO01000002.1"/>
</dbReference>
<evidence type="ECO:0000256" key="4">
    <source>
        <dbReference type="ARBA" id="ARBA00022839"/>
    </source>
</evidence>
<dbReference type="PANTHER" id="PTHR30008:SF0">
    <property type="entry name" value="EXODEOXYRIBONUCLEASE 7 LARGE SUBUNIT"/>
    <property type="match status" value="1"/>
</dbReference>
<gene>
    <name evidence="8" type="ORF">C8N28_1514</name>
</gene>
<dbReference type="InterPro" id="IPR020579">
    <property type="entry name" value="Exonuc_VII_lsu_C"/>
</dbReference>
<evidence type="ECO:0000313" key="9">
    <source>
        <dbReference type="Proteomes" id="UP000294616"/>
    </source>
</evidence>
<comment type="similarity">
    <text evidence="5">Belongs to the XseA family.</text>
</comment>
<dbReference type="GO" id="GO:0003676">
    <property type="term" value="F:nucleic acid binding"/>
    <property type="evidence" value="ECO:0007669"/>
    <property type="project" value="InterPro"/>
</dbReference>
<evidence type="ECO:0000256" key="3">
    <source>
        <dbReference type="ARBA" id="ARBA00022801"/>
    </source>
</evidence>
<reference evidence="8 9" key="1">
    <citation type="submission" date="2019-03" db="EMBL/GenBank/DDBJ databases">
        <title>Genomic Encyclopedia of Archaeal and Bacterial Type Strains, Phase II (KMG-II): from individual species to whole genera.</title>
        <authorList>
            <person name="Goeker M."/>
        </authorList>
    </citation>
    <scope>NUCLEOTIDE SEQUENCE [LARGE SCALE GENOMIC DNA]</scope>
    <source>
        <strain evidence="8 9">DSM 22554</strain>
    </source>
</reference>
<dbReference type="GO" id="GO:0006308">
    <property type="term" value="P:DNA catabolic process"/>
    <property type="evidence" value="ECO:0007669"/>
    <property type="project" value="UniProtKB-UniRule"/>
</dbReference>
<dbReference type="Proteomes" id="UP000294616">
    <property type="component" value="Unassembled WGS sequence"/>
</dbReference>
<protein>
    <recommendedName>
        <fullName evidence="5">Exodeoxyribonuclease 7 large subunit</fullName>
        <ecNumber evidence="5">3.1.11.6</ecNumber>
    </recommendedName>
</protein>
<dbReference type="Pfam" id="PF02601">
    <property type="entry name" value="Exonuc_VII_L"/>
    <property type="match status" value="1"/>
</dbReference>
<comment type="caution">
    <text evidence="8">The sequence shown here is derived from an EMBL/GenBank/DDBJ whole genome shotgun (WGS) entry which is preliminary data.</text>
</comment>
<evidence type="ECO:0000259" key="6">
    <source>
        <dbReference type="Pfam" id="PF02601"/>
    </source>
</evidence>
<dbReference type="GO" id="GO:0008855">
    <property type="term" value="F:exodeoxyribonuclease VII activity"/>
    <property type="evidence" value="ECO:0007669"/>
    <property type="project" value="UniProtKB-UniRule"/>
</dbReference>
<dbReference type="PANTHER" id="PTHR30008">
    <property type="entry name" value="EXODEOXYRIBONUCLEASE 7 LARGE SUBUNIT"/>
    <property type="match status" value="1"/>
</dbReference>
<dbReference type="AlphaFoldDB" id="A0A4R1LVX5"/>
<keyword evidence="2 5" id="KW-0540">Nuclease</keyword>
<evidence type="ECO:0000256" key="2">
    <source>
        <dbReference type="ARBA" id="ARBA00022722"/>
    </source>
</evidence>
<dbReference type="GO" id="GO:0009318">
    <property type="term" value="C:exodeoxyribonuclease VII complex"/>
    <property type="evidence" value="ECO:0007669"/>
    <property type="project" value="UniProtKB-UniRule"/>
</dbReference>
<proteinExistence type="inferred from homology"/>
<feature type="domain" description="Exonuclease VII large subunit C-terminal" evidence="6">
    <location>
        <begin position="141"/>
        <end position="360"/>
    </location>
</feature>
<feature type="domain" description="OB-fold nucleic acid binding" evidence="7">
    <location>
        <begin position="10"/>
        <end position="116"/>
    </location>
</feature>
<keyword evidence="3 5" id="KW-0378">Hydrolase</keyword>
<keyword evidence="4 5" id="KW-0269">Exonuclease</keyword>
<dbReference type="GO" id="GO:0005737">
    <property type="term" value="C:cytoplasm"/>
    <property type="evidence" value="ECO:0007669"/>
    <property type="project" value="UniProtKB-SubCell"/>
</dbReference>
<keyword evidence="1" id="KW-0963">Cytoplasm</keyword>
<dbReference type="EC" id="3.1.11.6" evidence="5"/>
<evidence type="ECO:0000256" key="5">
    <source>
        <dbReference type="RuleBase" id="RU004355"/>
    </source>
</evidence>
<accession>A0A4R1LVX5</accession>
<name>A0A4R1LVX5_9SPHI</name>
<dbReference type="Pfam" id="PF13742">
    <property type="entry name" value="tRNA_anti_2"/>
    <property type="match status" value="1"/>
</dbReference>
<comment type="subcellular location">
    <subcellularLocation>
        <location evidence="5">Cytoplasm</location>
    </subcellularLocation>
</comment>
<keyword evidence="9" id="KW-1185">Reference proteome</keyword>
<comment type="catalytic activity">
    <reaction evidence="5">
        <text>Exonucleolytic cleavage in either 5'- to 3'- or 3'- to 5'-direction to yield nucleoside 5'-phosphates.</text>
        <dbReference type="EC" id="3.1.11.6"/>
    </reaction>
</comment>
<dbReference type="OrthoDB" id="9802795at2"/>